<keyword evidence="3" id="KW-1185">Reference proteome</keyword>
<feature type="chain" id="PRO_5015673373" evidence="1">
    <location>
        <begin position="26"/>
        <end position="314"/>
    </location>
</feature>
<keyword evidence="1" id="KW-0732">Signal</keyword>
<dbReference type="Gene3D" id="3.40.50.1820">
    <property type="entry name" value="alpha/beta hydrolase"/>
    <property type="match status" value="1"/>
</dbReference>
<protein>
    <submittedName>
        <fullName evidence="2">Esterase</fullName>
    </submittedName>
</protein>
<dbReference type="Proteomes" id="UP000239522">
    <property type="component" value="Unassembled WGS sequence"/>
</dbReference>
<dbReference type="EMBL" id="MQUA01000013">
    <property type="protein sequence ID" value="PQB07030.1"/>
    <property type="molecule type" value="Genomic_DNA"/>
</dbReference>
<proteinExistence type="predicted"/>
<dbReference type="AlphaFoldDB" id="A0A2S7KWN9"/>
<comment type="caution">
    <text evidence="2">The sequence shown here is derived from an EMBL/GenBank/DDBJ whole genome shotgun (WGS) entry which is preliminary data.</text>
</comment>
<evidence type="ECO:0000256" key="1">
    <source>
        <dbReference type="SAM" id="SignalP"/>
    </source>
</evidence>
<accession>A0A2S7KWN9</accession>
<sequence>MKTKNIFLKCSAVFLLIVASCSNEPEIDNATMLDGDQIFDASLYNLENYLVSKAIDNPSTNQKNTPVVIAVHGYSASTFEWDEFRNYSDLNATILISQVLLGGHGRTYESFKNSTWQDWQEPIMTEYNALKTKGYTNINFAGSSTACALMLDLIKTNKIADNGMKHIFLIDPIVIPSDKSLTLIGLVGPMLGYFESTNTTTEDKYYYRFKPQETLKELLNLTNKVRKDLQEGFNLPQNTQLKVYKSTKDDVADAVSAVLLYKGLKNNDGSKIAIQMIDSKLHVVTRLDGRDTITEKDREIQKQVFDNMILMLSQ</sequence>
<feature type="signal peptide" evidence="1">
    <location>
        <begin position="1"/>
        <end position="25"/>
    </location>
</feature>
<gene>
    <name evidence="2" type="ORF">BST83_07620</name>
</gene>
<reference evidence="2 3" key="1">
    <citation type="submission" date="2016-11" db="EMBL/GenBank/DDBJ databases">
        <title>Trade-off between light-utilization and light-protection in marine flavobacteria.</title>
        <authorList>
            <person name="Kumagai Y."/>
        </authorList>
    </citation>
    <scope>NUCLEOTIDE SEQUENCE [LARGE SCALE GENOMIC DNA]</scope>
    <source>
        <strain evidence="2 3">ATCC 700397</strain>
    </source>
</reference>
<evidence type="ECO:0000313" key="2">
    <source>
        <dbReference type="EMBL" id="PQB07030.1"/>
    </source>
</evidence>
<dbReference type="SUPFAM" id="SSF53474">
    <property type="entry name" value="alpha/beta-Hydrolases"/>
    <property type="match status" value="1"/>
</dbReference>
<evidence type="ECO:0000313" key="3">
    <source>
        <dbReference type="Proteomes" id="UP000239522"/>
    </source>
</evidence>
<name>A0A2S7KWN9_9FLAO</name>
<dbReference type="OrthoDB" id="749406at2"/>
<dbReference type="RefSeq" id="WP_104809267.1">
    <property type="nucleotide sequence ID" value="NZ_MQUA01000013.1"/>
</dbReference>
<dbReference type="InterPro" id="IPR029058">
    <property type="entry name" value="AB_hydrolase_fold"/>
</dbReference>
<dbReference type="PROSITE" id="PS51257">
    <property type="entry name" value="PROKAR_LIPOPROTEIN"/>
    <property type="match status" value="1"/>
</dbReference>
<organism evidence="2 3">
    <name type="scientific">Polaribacter filamentus</name>
    <dbReference type="NCBI Taxonomy" id="53483"/>
    <lineage>
        <taxon>Bacteria</taxon>
        <taxon>Pseudomonadati</taxon>
        <taxon>Bacteroidota</taxon>
        <taxon>Flavobacteriia</taxon>
        <taxon>Flavobacteriales</taxon>
        <taxon>Flavobacteriaceae</taxon>
    </lineage>
</organism>